<feature type="transmembrane region" description="Helical" evidence="2">
    <location>
        <begin position="45"/>
        <end position="67"/>
    </location>
</feature>
<reference evidence="3" key="2">
    <citation type="submission" date="2023-01" db="EMBL/GenBank/DDBJ databases">
        <authorList>
            <person name="Sun Q."/>
            <person name="Evtushenko L."/>
        </authorList>
    </citation>
    <scope>NUCLEOTIDE SEQUENCE</scope>
    <source>
        <strain evidence="3">VKM Ac-1321</strain>
    </source>
</reference>
<evidence type="ECO:0000256" key="1">
    <source>
        <dbReference type="SAM" id="MobiDB-lite"/>
    </source>
</evidence>
<dbReference type="Proteomes" id="UP001143480">
    <property type="component" value="Unassembled WGS sequence"/>
</dbReference>
<keyword evidence="2" id="KW-0812">Transmembrane</keyword>
<proteinExistence type="predicted"/>
<keyword evidence="2" id="KW-0472">Membrane</keyword>
<keyword evidence="2" id="KW-1133">Transmembrane helix</keyword>
<sequence length="72" mass="7727">MVTEQTTAPGRRYRRPATGRGGGGAVYGIGFIGALVYYLQQADGFWVGVLGVLKALVWPAFLVYDVLKHLAG</sequence>
<accession>A0A9W6KHV0</accession>
<feature type="region of interest" description="Disordered" evidence="1">
    <location>
        <begin position="1"/>
        <end position="22"/>
    </location>
</feature>
<organism evidence="3 4">
    <name type="scientific">Dactylosporangium matsuzakiense</name>
    <dbReference type="NCBI Taxonomy" id="53360"/>
    <lineage>
        <taxon>Bacteria</taxon>
        <taxon>Bacillati</taxon>
        <taxon>Actinomycetota</taxon>
        <taxon>Actinomycetes</taxon>
        <taxon>Micromonosporales</taxon>
        <taxon>Micromonosporaceae</taxon>
        <taxon>Dactylosporangium</taxon>
    </lineage>
</organism>
<dbReference type="AlphaFoldDB" id="A0A9W6KHV0"/>
<keyword evidence="4" id="KW-1185">Reference proteome</keyword>
<dbReference type="EMBL" id="BSFP01000016">
    <property type="protein sequence ID" value="GLL01488.1"/>
    <property type="molecule type" value="Genomic_DNA"/>
</dbReference>
<reference evidence="3" key="1">
    <citation type="journal article" date="2014" name="Int. J. Syst. Evol. Microbiol.">
        <title>Complete genome sequence of Corynebacterium casei LMG S-19264T (=DSM 44701T), isolated from a smear-ripened cheese.</title>
        <authorList>
            <consortium name="US DOE Joint Genome Institute (JGI-PGF)"/>
            <person name="Walter F."/>
            <person name="Albersmeier A."/>
            <person name="Kalinowski J."/>
            <person name="Ruckert C."/>
        </authorList>
    </citation>
    <scope>NUCLEOTIDE SEQUENCE</scope>
    <source>
        <strain evidence="3">VKM Ac-1321</strain>
    </source>
</reference>
<evidence type="ECO:0000313" key="3">
    <source>
        <dbReference type="EMBL" id="GLL01488.1"/>
    </source>
</evidence>
<evidence type="ECO:0000313" key="4">
    <source>
        <dbReference type="Proteomes" id="UP001143480"/>
    </source>
</evidence>
<evidence type="ECO:0000256" key="2">
    <source>
        <dbReference type="SAM" id="Phobius"/>
    </source>
</evidence>
<protein>
    <submittedName>
        <fullName evidence="3">Uncharacterized protein</fullName>
    </submittedName>
</protein>
<name>A0A9W6KHV0_9ACTN</name>
<gene>
    <name evidence="3" type="ORF">GCM10017581_032290</name>
</gene>
<comment type="caution">
    <text evidence="3">The sequence shown here is derived from an EMBL/GenBank/DDBJ whole genome shotgun (WGS) entry which is preliminary data.</text>
</comment>
<feature type="transmembrane region" description="Helical" evidence="2">
    <location>
        <begin position="21"/>
        <end position="39"/>
    </location>
</feature>